<evidence type="ECO:0000256" key="1">
    <source>
        <dbReference type="SAM" id="MobiDB-lite"/>
    </source>
</evidence>
<dbReference type="EMBL" id="BARS01055386">
    <property type="protein sequence ID" value="GAG45155.1"/>
    <property type="molecule type" value="Genomic_DNA"/>
</dbReference>
<feature type="region of interest" description="Disordered" evidence="1">
    <location>
        <begin position="53"/>
        <end position="81"/>
    </location>
</feature>
<dbReference type="GO" id="GO:1990281">
    <property type="term" value="C:efflux pump complex"/>
    <property type="evidence" value="ECO:0007669"/>
    <property type="project" value="TreeGrafter"/>
</dbReference>
<evidence type="ECO:0008006" key="3">
    <source>
        <dbReference type="Google" id="ProtNLM"/>
    </source>
</evidence>
<proteinExistence type="predicted"/>
<name>X0XPM7_9ZZZZ</name>
<reference evidence="2" key="1">
    <citation type="journal article" date="2014" name="Front. Microbiol.">
        <title>High frequency of phylogenetically diverse reductive dehalogenase-homologous genes in deep subseafloor sedimentary metagenomes.</title>
        <authorList>
            <person name="Kawai M."/>
            <person name="Futagami T."/>
            <person name="Toyoda A."/>
            <person name="Takaki Y."/>
            <person name="Nishi S."/>
            <person name="Hori S."/>
            <person name="Arai W."/>
            <person name="Tsubouchi T."/>
            <person name="Morono Y."/>
            <person name="Uchiyama I."/>
            <person name="Ito T."/>
            <person name="Fujiyama A."/>
            <person name="Inagaki F."/>
            <person name="Takami H."/>
        </authorList>
    </citation>
    <scope>NUCLEOTIDE SEQUENCE</scope>
    <source>
        <strain evidence="2">Expedition CK06-06</strain>
    </source>
</reference>
<dbReference type="GO" id="GO:0015562">
    <property type="term" value="F:efflux transmembrane transporter activity"/>
    <property type="evidence" value="ECO:0007669"/>
    <property type="project" value="TreeGrafter"/>
</dbReference>
<dbReference type="PANTHER" id="PTHR30469">
    <property type="entry name" value="MULTIDRUG RESISTANCE PROTEIN MDTA"/>
    <property type="match status" value="1"/>
</dbReference>
<sequence>MTVKVRDKTRRLRPGMFTRVNIVYDVHEDTLLLPKDAILSEDIESSVFVLKQQPEAEAEGENKPEAAANSETESEPEKPFETWTAYKQSVEIGYINSSHVEILSGVLLGDVVVTTGINSLKDGAKVKVVGK</sequence>
<dbReference type="AlphaFoldDB" id="X0XPM7"/>
<evidence type="ECO:0000313" key="2">
    <source>
        <dbReference type="EMBL" id="GAG45155.1"/>
    </source>
</evidence>
<organism evidence="2">
    <name type="scientific">marine sediment metagenome</name>
    <dbReference type="NCBI Taxonomy" id="412755"/>
    <lineage>
        <taxon>unclassified sequences</taxon>
        <taxon>metagenomes</taxon>
        <taxon>ecological metagenomes</taxon>
    </lineage>
</organism>
<gene>
    <name evidence="2" type="ORF">S01H1_81779</name>
</gene>
<accession>X0XPM7</accession>
<protein>
    <recommendedName>
        <fullName evidence="3">RND efflux pump membrane fusion protein barrel-sandwich domain-containing protein</fullName>
    </recommendedName>
</protein>
<comment type="caution">
    <text evidence="2">The sequence shown here is derived from an EMBL/GenBank/DDBJ whole genome shotgun (WGS) entry which is preliminary data.</text>
</comment>
<dbReference type="PANTHER" id="PTHR30469:SF38">
    <property type="entry name" value="HLYD FAMILY SECRETION PROTEIN"/>
    <property type="match status" value="1"/>
</dbReference>
<dbReference type="Gene3D" id="2.40.420.20">
    <property type="match status" value="1"/>
</dbReference>